<keyword evidence="2" id="KW-1185">Reference proteome</keyword>
<dbReference type="Proteomes" id="UP000295645">
    <property type="component" value="Unassembled WGS sequence"/>
</dbReference>
<evidence type="ECO:0000313" key="2">
    <source>
        <dbReference type="Proteomes" id="UP000295645"/>
    </source>
</evidence>
<dbReference type="EMBL" id="SMCS01000005">
    <property type="protein sequence ID" value="TCV93165.1"/>
    <property type="molecule type" value="Genomic_DNA"/>
</dbReference>
<organism evidence="1 2">
    <name type="scientific">Luteibacter rhizovicinus</name>
    <dbReference type="NCBI Taxonomy" id="242606"/>
    <lineage>
        <taxon>Bacteria</taxon>
        <taxon>Pseudomonadati</taxon>
        <taxon>Pseudomonadota</taxon>
        <taxon>Gammaproteobacteria</taxon>
        <taxon>Lysobacterales</taxon>
        <taxon>Rhodanobacteraceae</taxon>
        <taxon>Luteibacter</taxon>
    </lineage>
</organism>
<protein>
    <submittedName>
        <fullName evidence="1">Uncharacterized protein</fullName>
    </submittedName>
</protein>
<reference evidence="1 2" key="1">
    <citation type="submission" date="2019-03" db="EMBL/GenBank/DDBJ databases">
        <title>Above-ground endophytic microbial communities from plants in different locations in the United States.</title>
        <authorList>
            <person name="Frank C."/>
        </authorList>
    </citation>
    <scope>NUCLEOTIDE SEQUENCE [LARGE SCALE GENOMIC DNA]</scope>
    <source>
        <strain evidence="1 2">LP_13_YM</strain>
    </source>
</reference>
<accession>A0A4R3YKB7</accession>
<comment type="caution">
    <text evidence="1">The sequence shown here is derived from an EMBL/GenBank/DDBJ whole genome shotgun (WGS) entry which is preliminary data.</text>
</comment>
<sequence length="65" mass="7547">MLIVDNYDQVEPHTDEIVRAGYGFSVLDEPHQGETFDLSNYMDMFRDWGWTGSAASQPKWIDIHN</sequence>
<dbReference type="AlphaFoldDB" id="A0A4R3YKB7"/>
<evidence type="ECO:0000313" key="1">
    <source>
        <dbReference type="EMBL" id="TCV93165.1"/>
    </source>
</evidence>
<proteinExistence type="predicted"/>
<gene>
    <name evidence="1" type="ORF">EC912_10525</name>
</gene>
<name>A0A4R3YKB7_9GAMM</name>